<dbReference type="InterPro" id="IPR006843">
    <property type="entry name" value="PAP/fibrillin_dom"/>
</dbReference>
<dbReference type="OrthoDB" id="189024at2759"/>
<dbReference type="STRING" id="2880.D7FWB1"/>
<reference evidence="5 6" key="1">
    <citation type="journal article" date="2010" name="Nature">
        <title>The Ectocarpus genome and the independent evolution of multicellularity in brown algae.</title>
        <authorList>
            <person name="Cock J.M."/>
            <person name="Sterck L."/>
            <person name="Rouze P."/>
            <person name="Scornet D."/>
            <person name="Allen A.E."/>
            <person name="Amoutzias G."/>
            <person name="Anthouard V."/>
            <person name="Artiguenave F."/>
            <person name="Aury J.M."/>
            <person name="Badger J.H."/>
            <person name="Beszteri B."/>
            <person name="Billiau K."/>
            <person name="Bonnet E."/>
            <person name="Bothwell J.H."/>
            <person name="Bowler C."/>
            <person name="Boyen C."/>
            <person name="Brownlee C."/>
            <person name="Carrano C.J."/>
            <person name="Charrier B."/>
            <person name="Cho G.Y."/>
            <person name="Coelho S.M."/>
            <person name="Collen J."/>
            <person name="Corre E."/>
            <person name="Da Silva C."/>
            <person name="Delage L."/>
            <person name="Delaroque N."/>
            <person name="Dittami S.M."/>
            <person name="Doulbeau S."/>
            <person name="Elias M."/>
            <person name="Farnham G."/>
            <person name="Gachon C.M."/>
            <person name="Gschloessl B."/>
            <person name="Heesch S."/>
            <person name="Jabbari K."/>
            <person name="Jubin C."/>
            <person name="Kawai H."/>
            <person name="Kimura K."/>
            <person name="Kloareg B."/>
            <person name="Kupper F.C."/>
            <person name="Lang D."/>
            <person name="Le Bail A."/>
            <person name="Leblanc C."/>
            <person name="Lerouge P."/>
            <person name="Lohr M."/>
            <person name="Lopez P.J."/>
            <person name="Martens C."/>
            <person name="Maumus F."/>
            <person name="Michel G."/>
            <person name="Miranda-Saavedra D."/>
            <person name="Morales J."/>
            <person name="Moreau H."/>
            <person name="Motomura T."/>
            <person name="Nagasato C."/>
            <person name="Napoli C.A."/>
            <person name="Nelson D.R."/>
            <person name="Nyvall-Collen P."/>
            <person name="Peters A.F."/>
            <person name="Pommier C."/>
            <person name="Potin P."/>
            <person name="Poulain J."/>
            <person name="Quesneville H."/>
            <person name="Read B."/>
            <person name="Rensing S.A."/>
            <person name="Ritter A."/>
            <person name="Rousvoal S."/>
            <person name="Samanta M."/>
            <person name="Samson G."/>
            <person name="Schroeder D.C."/>
            <person name="Segurens B."/>
            <person name="Strittmatter M."/>
            <person name="Tonon T."/>
            <person name="Tregear J.W."/>
            <person name="Valentin K."/>
            <person name="von Dassow P."/>
            <person name="Yamagishi T."/>
            <person name="Van de Peer Y."/>
            <person name="Wincker P."/>
        </authorList>
    </citation>
    <scope>NUCLEOTIDE SEQUENCE [LARGE SCALE GENOMIC DNA]</scope>
    <source>
        <strain evidence="6">Ec32 / CCAP1310/4</strain>
    </source>
</reference>
<protein>
    <recommendedName>
        <fullName evidence="4">Plastid lipid-associated protein/fibrillin conserved domain-containing protein</fullName>
    </recommendedName>
</protein>
<feature type="signal peptide" evidence="3">
    <location>
        <begin position="1"/>
        <end position="22"/>
    </location>
</feature>
<proteinExistence type="predicted"/>
<dbReference type="InParanoid" id="D7FWB1"/>
<dbReference type="eggNOG" id="ENOG502QSMF">
    <property type="taxonomic scope" value="Eukaryota"/>
</dbReference>
<evidence type="ECO:0000313" key="5">
    <source>
        <dbReference type="EMBL" id="CBJ31999.1"/>
    </source>
</evidence>
<feature type="chain" id="PRO_5003095844" description="Plastid lipid-associated protein/fibrillin conserved domain-containing protein" evidence="3">
    <location>
        <begin position="23"/>
        <end position="237"/>
    </location>
</feature>
<dbReference type="EMBL" id="FN648488">
    <property type="protein sequence ID" value="CBJ31999.1"/>
    <property type="molecule type" value="Genomic_DNA"/>
</dbReference>
<organism evidence="5 6">
    <name type="scientific">Ectocarpus siliculosus</name>
    <name type="common">Brown alga</name>
    <name type="synonym">Conferva siliculosa</name>
    <dbReference type="NCBI Taxonomy" id="2880"/>
    <lineage>
        <taxon>Eukaryota</taxon>
        <taxon>Sar</taxon>
        <taxon>Stramenopiles</taxon>
        <taxon>Ochrophyta</taxon>
        <taxon>PX clade</taxon>
        <taxon>Phaeophyceae</taxon>
        <taxon>Ectocarpales</taxon>
        <taxon>Ectocarpaceae</taxon>
        <taxon>Ectocarpus</taxon>
    </lineage>
</organism>
<evidence type="ECO:0000259" key="4">
    <source>
        <dbReference type="Pfam" id="PF04755"/>
    </source>
</evidence>
<dbReference type="EMBL" id="FN649730">
    <property type="protein sequence ID" value="CBJ31999.1"/>
    <property type="molecule type" value="Genomic_DNA"/>
</dbReference>
<keyword evidence="2" id="KW-0934">Plastid</keyword>
<dbReference type="GO" id="GO:0009536">
    <property type="term" value="C:plastid"/>
    <property type="evidence" value="ECO:0007669"/>
    <property type="project" value="UniProtKB-SubCell"/>
</dbReference>
<name>D7FWB1_ECTSI</name>
<dbReference type="OMA" id="SHKWRAK"/>
<dbReference type="AlphaFoldDB" id="D7FWB1"/>
<dbReference type="Proteomes" id="UP000002630">
    <property type="component" value="Linkage Group LG05"/>
</dbReference>
<sequence length="237" mass="25792">MVSIALTLVGLLLSTNLESVRAGPSQSSRRVARHRQQTTEPATAWVSLPSVFGSVQGSSKRATAKQELLDAIVPLKRGLTASDEDKAVVEKLAQKVEKLNPNPKSLSSPLVNGRWELVYTTSMSILSKKNPVMRPSGPIYQDIDAPGLRALNAQYIQPIPFLKMPYQVSAELTPTTSSATDVQFKEFTVGPLKIKAPERAQSAIDITYVDDEVRVTRGSKGNLFVLVRAAGMETGFR</sequence>
<dbReference type="InterPro" id="IPR039633">
    <property type="entry name" value="PAP"/>
</dbReference>
<comment type="subcellular location">
    <subcellularLocation>
        <location evidence="1">Plastid</location>
    </subcellularLocation>
</comment>
<evidence type="ECO:0000313" key="6">
    <source>
        <dbReference type="Proteomes" id="UP000002630"/>
    </source>
</evidence>
<evidence type="ECO:0000256" key="1">
    <source>
        <dbReference type="ARBA" id="ARBA00004474"/>
    </source>
</evidence>
<gene>
    <name evidence="5" type="ORF">Esi_0300_0006</name>
</gene>
<evidence type="ECO:0000256" key="3">
    <source>
        <dbReference type="SAM" id="SignalP"/>
    </source>
</evidence>
<dbReference type="PANTHER" id="PTHR31906">
    <property type="entry name" value="PLASTID-LIPID-ASSOCIATED PROTEIN 4, CHLOROPLASTIC-RELATED"/>
    <property type="match status" value="1"/>
</dbReference>
<evidence type="ECO:0000256" key="2">
    <source>
        <dbReference type="ARBA" id="ARBA00022640"/>
    </source>
</evidence>
<dbReference type="Pfam" id="PF04755">
    <property type="entry name" value="PAP_fibrillin"/>
    <property type="match status" value="1"/>
</dbReference>
<keyword evidence="3" id="KW-0732">Signal</keyword>
<keyword evidence="6" id="KW-1185">Reference proteome</keyword>
<accession>D7FWB1</accession>
<feature type="domain" description="Plastid lipid-associated protein/fibrillin conserved" evidence="4">
    <location>
        <begin position="63"/>
        <end position="226"/>
    </location>
</feature>